<reference evidence="13" key="2">
    <citation type="submission" date="2021-02" db="EMBL/GenBank/DDBJ databases">
        <title>Aspergillus puulaauensis MK2 genome sequence.</title>
        <authorList>
            <person name="Futagami T."/>
            <person name="Mori K."/>
            <person name="Kadooka C."/>
            <person name="Tanaka T."/>
        </authorList>
    </citation>
    <scope>NUCLEOTIDE SEQUENCE</scope>
    <source>
        <strain evidence="13">MK2</strain>
    </source>
</reference>
<dbReference type="InterPro" id="IPR014031">
    <property type="entry name" value="Ketoacyl_synth_C"/>
</dbReference>
<dbReference type="InterPro" id="IPR049900">
    <property type="entry name" value="PKS_mFAS_DH"/>
</dbReference>
<evidence type="ECO:0000256" key="1">
    <source>
        <dbReference type="ARBA" id="ARBA00022450"/>
    </source>
</evidence>
<dbReference type="KEGG" id="apuu:APUU_10527A"/>
<gene>
    <name evidence="13" type="ORF">APUU_10527A</name>
</gene>
<dbReference type="GO" id="GO:1901336">
    <property type="term" value="P:lactone biosynthetic process"/>
    <property type="evidence" value="ECO:0007669"/>
    <property type="project" value="UniProtKB-ARBA"/>
</dbReference>
<dbReference type="Gene3D" id="3.90.180.10">
    <property type="entry name" value="Medium-chain alcohol dehydrogenases, catalytic domain"/>
    <property type="match status" value="1"/>
</dbReference>
<dbReference type="SMART" id="SM00823">
    <property type="entry name" value="PKS_PP"/>
    <property type="match status" value="1"/>
</dbReference>
<keyword evidence="7" id="KW-0012">Acyltransferase</keyword>
<dbReference type="InterPro" id="IPR016035">
    <property type="entry name" value="Acyl_Trfase/lysoPLipase"/>
</dbReference>
<dbReference type="CDD" id="cd00833">
    <property type="entry name" value="PKS"/>
    <property type="match status" value="1"/>
</dbReference>
<evidence type="ECO:0000259" key="12">
    <source>
        <dbReference type="PROSITE" id="PS52019"/>
    </source>
</evidence>
<dbReference type="GO" id="GO:0004315">
    <property type="term" value="F:3-oxoacyl-[acyl-carrier-protein] synthase activity"/>
    <property type="evidence" value="ECO:0007669"/>
    <property type="project" value="InterPro"/>
</dbReference>
<dbReference type="Pfam" id="PF00698">
    <property type="entry name" value="Acyl_transf_1"/>
    <property type="match status" value="1"/>
</dbReference>
<dbReference type="PROSITE" id="PS52019">
    <property type="entry name" value="PKS_MFAS_DH"/>
    <property type="match status" value="1"/>
</dbReference>
<accession>A0A7R7XBJ2</accession>
<dbReference type="InterPro" id="IPR014030">
    <property type="entry name" value="Ketoacyl_synth_N"/>
</dbReference>
<dbReference type="GO" id="GO:0032259">
    <property type="term" value="P:methylation"/>
    <property type="evidence" value="ECO:0007669"/>
    <property type="project" value="UniProtKB-KW"/>
</dbReference>
<keyword evidence="5" id="KW-0560">Oxidoreductase</keyword>
<dbReference type="GO" id="GO:0044550">
    <property type="term" value="P:secondary metabolite biosynthetic process"/>
    <property type="evidence" value="ECO:0007669"/>
    <property type="project" value="UniProtKB-ARBA"/>
</dbReference>
<dbReference type="SUPFAM" id="SSF47336">
    <property type="entry name" value="ACP-like"/>
    <property type="match status" value="1"/>
</dbReference>
<dbReference type="InterPro" id="IPR016039">
    <property type="entry name" value="Thiolase-like"/>
</dbReference>
<dbReference type="EMBL" id="AP024443">
    <property type="protein sequence ID" value="BCS17699.1"/>
    <property type="molecule type" value="Genomic_DNA"/>
</dbReference>
<evidence type="ECO:0000313" key="13">
    <source>
        <dbReference type="EMBL" id="BCS17699.1"/>
    </source>
</evidence>
<dbReference type="CDD" id="cd05195">
    <property type="entry name" value="enoyl_red"/>
    <property type="match status" value="1"/>
</dbReference>
<dbReference type="InterPro" id="IPR050091">
    <property type="entry name" value="PKS_NRPS_Biosynth_Enz"/>
</dbReference>
<name>A0A7R7XBJ2_9EURO</name>
<dbReference type="SMART" id="SM00822">
    <property type="entry name" value="PKS_KR"/>
    <property type="match status" value="1"/>
</dbReference>
<dbReference type="Pfam" id="PF08240">
    <property type="entry name" value="ADH_N"/>
    <property type="match status" value="1"/>
</dbReference>
<dbReference type="InterPro" id="IPR016036">
    <property type="entry name" value="Malonyl_transacylase_ACP-bd"/>
</dbReference>
<dbReference type="FunFam" id="3.40.50.720:FF:000209">
    <property type="entry name" value="Polyketide synthase Pks12"/>
    <property type="match status" value="1"/>
</dbReference>
<dbReference type="GO" id="GO:0004312">
    <property type="term" value="F:fatty acid synthase activity"/>
    <property type="evidence" value="ECO:0007669"/>
    <property type="project" value="TreeGrafter"/>
</dbReference>
<dbReference type="Gene3D" id="3.40.47.10">
    <property type="match status" value="1"/>
</dbReference>
<dbReference type="PANTHER" id="PTHR43775">
    <property type="entry name" value="FATTY ACID SYNTHASE"/>
    <property type="match status" value="1"/>
</dbReference>
<dbReference type="InterPro" id="IPR001227">
    <property type="entry name" value="Ac_transferase_dom_sf"/>
</dbReference>
<feature type="domain" description="PKS/mFAS DH" evidence="12">
    <location>
        <begin position="967"/>
        <end position="1277"/>
    </location>
</feature>
<dbReference type="Pfam" id="PF08659">
    <property type="entry name" value="KR"/>
    <property type="match status" value="1"/>
</dbReference>
<reference evidence="13" key="1">
    <citation type="submission" date="2021-01" db="EMBL/GenBank/DDBJ databases">
        <authorList>
            <consortium name="Aspergillus puulaauensis MK2 genome sequencing consortium"/>
            <person name="Kazuki M."/>
            <person name="Futagami T."/>
        </authorList>
    </citation>
    <scope>NUCLEOTIDE SEQUENCE</scope>
    <source>
        <strain evidence="13">MK2</strain>
    </source>
</reference>
<dbReference type="SMART" id="SM00825">
    <property type="entry name" value="PKS_KS"/>
    <property type="match status" value="1"/>
</dbReference>
<feature type="region of interest" description="N-terminal hotdog fold" evidence="8">
    <location>
        <begin position="967"/>
        <end position="1105"/>
    </location>
</feature>
<dbReference type="PROSITE" id="PS50075">
    <property type="entry name" value="CARRIER"/>
    <property type="match status" value="1"/>
</dbReference>
<dbReference type="RefSeq" id="XP_041549893.1">
    <property type="nucleotide sequence ID" value="XM_041701785.1"/>
</dbReference>
<dbReference type="SUPFAM" id="SSF50129">
    <property type="entry name" value="GroES-like"/>
    <property type="match status" value="1"/>
</dbReference>
<dbReference type="Gene3D" id="1.10.1200.10">
    <property type="entry name" value="ACP-like"/>
    <property type="match status" value="1"/>
</dbReference>
<feature type="domain" description="Ketosynthase family 3 (KS3)" evidence="11">
    <location>
        <begin position="33"/>
        <end position="467"/>
    </location>
</feature>
<keyword evidence="6" id="KW-0511">Multifunctional enzyme</keyword>
<evidence type="ECO:0000256" key="8">
    <source>
        <dbReference type="PROSITE-ProRule" id="PRU01363"/>
    </source>
</evidence>
<dbReference type="Gene3D" id="3.10.129.110">
    <property type="entry name" value="Polyketide synthase dehydratase"/>
    <property type="match status" value="1"/>
</dbReference>
<dbReference type="Pfam" id="PF00550">
    <property type="entry name" value="PP-binding"/>
    <property type="match status" value="1"/>
</dbReference>
<keyword evidence="1" id="KW-0596">Phosphopantetheine</keyword>
<dbReference type="Pfam" id="PF14765">
    <property type="entry name" value="PS-DH"/>
    <property type="match status" value="1"/>
</dbReference>
<dbReference type="InterPro" id="IPR020807">
    <property type="entry name" value="PKS_DH"/>
</dbReference>
<dbReference type="Pfam" id="PF00109">
    <property type="entry name" value="ketoacyl-synt"/>
    <property type="match status" value="1"/>
</dbReference>
<feature type="region of interest" description="C-terminal hotdog fold" evidence="8">
    <location>
        <begin position="1122"/>
        <end position="1277"/>
    </location>
</feature>
<dbReference type="InterPro" id="IPR013149">
    <property type="entry name" value="ADH-like_C"/>
</dbReference>
<dbReference type="Pfam" id="PF23114">
    <property type="entry name" value="NAD-bd_HRPKS_sdrA"/>
    <property type="match status" value="1"/>
</dbReference>
<evidence type="ECO:0000256" key="6">
    <source>
        <dbReference type="ARBA" id="ARBA00023268"/>
    </source>
</evidence>
<dbReference type="InterPro" id="IPR056501">
    <property type="entry name" value="NAD-bd_HRPKS_sdrA"/>
</dbReference>
<evidence type="ECO:0000259" key="11">
    <source>
        <dbReference type="PROSITE" id="PS52004"/>
    </source>
</evidence>
<dbReference type="InterPro" id="IPR049551">
    <property type="entry name" value="PKS_DH_C"/>
</dbReference>
<dbReference type="Pfam" id="PF02801">
    <property type="entry name" value="Ketoacyl-synt_C"/>
    <property type="match status" value="1"/>
</dbReference>
<dbReference type="InterPro" id="IPR020843">
    <property type="entry name" value="ER"/>
</dbReference>
<evidence type="ECO:0000256" key="9">
    <source>
        <dbReference type="SAM" id="MobiDB-lite"/>
    </source>
</evidence>
<feature type="active site" description="Proton donor; for dehydratase activity" evidence="8">
    <location>
        <position position="1190"/>
    </location>
</feature>
<keyword evidence="3" id="KW-0808">Transferase</keyword>
<dbReference type="GO" id="GO:0016491">
    <property type="term" value="F:oxidoreductase activity"/>
    <property type="evidence" value="ECO:0007669"/>
    <property type="project" value="UniProtKB-KW"/>
</dbReference>
<dbReference type="InterPro" id="IPR020841">
    <property type="entry name" value="PKS_Beta-ketoAc_synthase_dom"/>
</dbReference>
<dbReference type="SUPFAM" id="SSF51735">
    <property type="entry name" value="NAD(P)-binding Rossmann-fold domains"/>
    <property type="match status" value="2"/>
</dbReference>
<dbReference type="GO" id="GO:0006633">
    <property type="term" value="P:fatty acid biosynthetic process"/>
    <property type="evidence" value="ECO:0007669"/>
    <property type="project" value="InterPro"/>
</dbReference>
<keyword evidence="4" id="KW-0521">NADP</keyword>
<dbReference type="InterPro" id="IPR057326">
    <property type="entry name" value="KR_dom"/>
</dbReference>
<dbReference type="Gene3D" id="3.40.366.10">
    <property type="entry name" value="Malonyl-Coenzyme A Acyl Carrier Protein, domain 2"/>
    <property type="match status" value="1"/>
</dbReference>
<dbReference type="GO" id="GO:0008168">
    <property type="term" value="F:methyltransferase activity"/>
    <property type="evidence" value="ECO:0007669"/>
    <property type="project" value="UniProtKB-KW"/>
</dbReference>
<dbReference type="InterPro" id="IPR049552">
    <property type="entry name" value="PKS_DH_N"/>
</dbReference>
<proteinExistence type="predicted"/>
<dbReference type="InterPro" id="IPR013154">
    <property type="entry name" value="ADH-like_N"/>
</dbReference>
<dbReference type="InterPro" id="IPR018201">
    <property type="entry name" value="Ketoacyl_synth_AS"/>
</dbReference>
<feature type="active site" description="Proton acceptor; for dehydratase activity" evidence="8">
    <location>
        <position position="999"/>
    </location>
</feature>
<dbReference type="PROSITE" id="PS52004">
    <property type="entry name" value="KS3_2"/>
    <property type="match status" value="1"/>
</dbReference>
<sequence>MAPYLQDDSFSSSSEASTPPLLARVDRDNAPQPEPIAIVGMGCRLPGGIKNPDDLWKLLIEQQSGQCDVPSSRWNIEGFYHPNGQRPGSMNTKGGYFIQDDIRQFDNSFFGINNLEATYMDPQQRKLLEVCYECFESAGATLEDIDGANVGCYVGNFTIDYITMQAKDAEYFHRYHATGMGTTILSNRISHVFNLTGPSVVLDTACSSSLYAIHMACAAIDAGECDAAIAAGANLIQSPEQHLGTMKAGVLSGTSTCHTFDTSADGYGRADGIGALYLKKLSKALEDNDPIRGVIRGSAVNANGRTNGITLPSSDGQEAVIRKAYAKAGLEHRFHETNYVECHGTGTAVGDPIELEAVSRVFKKRPVHSPLYVGSVKTNLGHSEAASGFSSVFKVLMAMEKGTIPPTIGVQKLNPKIKTDDWRVKIVTNSMDWPITGPNLLVPRPVVRAGVNSFGYGGANSHLILESVDSFAPERLGLSSMALSEMKSTFILPVSANSWSSLEGQIRSLSLLDAEHVNAVDLAYTLGTRRSKLPCRGYALIGQAGLSTMSLEDFTTGEQKPSTKLPFAFVFTGQGAQWAQMGKELIQEIPSFRKSLVELDNVLQKLPHAPSWSLRQALLDPKETSQINHVTRSQPLCTAIQIAFVDLLRKWGIEAEGVIGHSSGEIAAAYAAGVLTAAEAIIVAYYRGYVVGHSSALAHRKGGMVAAGVDRDTADRGIEALGLTESIRVACVNSPENVTISGDIEGIDKILAYLQSKGVFARKLNTNDRAYHSHHMALIGEDYEELLRDNLPTHYLQKYRKTRWISSVTGQAVTGKVQPSYWRTNLESPVLFSEAVEGLMHGSKYHLIELGPHSALELPIKQTMSTRGIKPGSFNYSAALTRNKNGLTCLLNLVGDLFLHGHSIDFAQVNYVESPITALAVHDSKYPSHQQGNVIPNLPPYAWSYDTLLWSECRASTEFRQRKHPHHDLLGSQRPGGDGVQTIWRNFLKVEDVPWLVDHKLNETVVFPGAGYIAMGIEAICQVSGRNVSDAALGVGLRQFRILKALVLSTDSNAAGVEIFTTLKRMALSAATSSKTWWEFEVTSYQDGMSTAHATGKIRITEDKEKDLVKPDIIPTETKTEFEALAIRNWYGQFTKVGLNYGPQFAALEEIRTPRGKVGRYSLSKTQLLQGGGAGKAAQSRYLVHPITIDVMLQAGIIASTSGTIKDLRAHVPVSIEEASFRAPSCASHEPYHIDATAKKIGFSAYMLNACLYDRDERPCVSLENVRVTGYQGAAQASDEEMREPMLRVLWKPDVTTMTSDGLTQYLSSFESTGAQMAAVVDIISHKSPRLRILDMTGSDELTVGFLDVLHEGTAFKRYRAYFKSHIADDGELFLKAVHSKPANDGDNLTKFNNKDKFDLVIVGNNFSEWSPRLTQILEENGTILRIASTPSNLLDEYTTLRTATQTGFNLEIITPNDKEKPEITHDDILIVENADNSPLGTALAQYLSHIFNRPVRRALLGELSEGTITPKTLVISAIELNRPVLASLTAEEMVSIKHITDNALNLLWLTAGDALNGTRPDFALMSGLSRALMLEQPSLHITMLDLDITLPTPQTLKSIAAVLRQSLDSAVPDCEYVLKNGVLHISRMLPEENMNQTFREKQDEIPRLIPLKDASPAKLSIGSVGQFDTLTFRQETTDESPLAPGTVEIEVKSVGLNAKDFYALAGKVNTQDAACKLECSGIVTKVASSGIQHLSVGDRIVAMGPGHFSTHERIPEWACQKLLDTEDLDVVATLPLVFSTAIYALRHRANIQSGESVLIHSAAGGLGIAAIQIAQLAGAEIYATVSTDEKRAYLIETFGVKRERIFNSRSSSFLGDILAVTGGRGVDVVLNSLTGDLLHDSWRACAPWGRFVEVGKQDIVDAGNLDMEVFQRNVTFTAFDLSELSDEIQPRLNRVAASLLAETMSLYREGKIKSIQPLKVFDVSEITQAYRYFGLGNRMGKVAISLRNGESLVPTLSRKYTSAFSPDKSYLMVGCLGGLGRSISKWMAKQGARKFVFIGRSGTDKEPARLLVEDLQSSGAEVVVVRGDVGVYADVQAAVSATKGPIGGIIQAAMGLNEALWTRMPVEYWHTGIDPKLIGSWNLYNALEDRAGDLDFFLMTSSVSGSVGTATEGNYCAANYFLDVFARFLRSKGLPGISIGLGMISEVGYLHENPEIEALLLRKGIQAINEDELLQIIDISLASSWSSKKPYDYDRMASCHVLTGLEPLGLKRLQKAGFSGSNPTLNDPRAAVLASVLDSDADQALKGNGGSDMPSDIEAVTAMIVQRFSNLVLQQVDKIDPARALSKFGMDSMLAAEFRTWFYQAFKVDVPFLTLLAESTTLTALGELVMDQMGR</sequence>
<evidence type="ECO:0000256" key="5">
    <source>
        <dbReference type="ARBA" id="ARBA00023002"/>
    </source>
</evidence>
<dbReference type="Gene3D" id="3.40.50.720">
    <property type="entry name" value="NAD(P)-binding Rossmann-like Domain"/>
    <property type="match status" value="2"/>
</dbReference>
<dbReference type="InterPro" id="IPR032821">
    <property type="entry name" value="PKS_assoc"/>
</dbReference>
<keyword evidence="14" id="KW-1185">Reference proteome</keyword>
<dbReference type="InterPro" id="IPR011032">
    <property type="entry name" value="GroES-like_sf"/>
</dbReference>
<dbReference type="InterPro" id="IPR036291">
    <property type="entry name" value="NAD(P)-bd_dom_sf"/>
</dbReference>
<dbReference type="Pfam" id="PF16197">
    <property type="entry name" value="KAsynt_C_assoc"/>
    <property type="match status" value="1"/>
</dbReference>
<dbReference type="Pfam" id="PF21089">
    <property type="entry name" value="PKS_DH_N"/>
    <property type="match status" value="1"/>
</dbReference>
<evidence type="ECO:0000256" key="7">
    <source>
        <dbReference type="ARBA" id="ARBA00023315"/>
    </source>
</evidence>
<evidence type="ECO:0000313" key="14">
    <source>
        <dbReference type="Proteomes" id="UP000654913"/>
    </source>
</evidence>
<dbReference type="Proteomes" id="UP000654913">
    <property type="component" value="Chromosome 1"/>
</dbReference>
<dbReference type="InterPro" id="IPR036736">
    <property type="entry name" value="ACP-like_sf"/>
</dbReference>
<dbReference type="InterPro" id="IPR042104">
    <property type="entry name" value="PKS_dehydratase_sf"/>
</dbReference>
<evidence type="ECO:0000256" key="3">
    <source>
        <dbReference type="ARBA" id="ARBA00022679"/>
    </source>
</evidence>
<dbReference type="GeneID" id="64967704"/>
<evidence type="ECO:0000259" key="10">
    <source>
        <dbReference type="PROSITE" id="PS50075"/>
    </source>
</evidence>
<feature type="region of interest" description="Disordered" evidence="9">
    <location>
        <begin position="1"/>
        <end position="29"/>
    </location>
</feature>
<dbReference type="PANTHER" id="PTHR43775:SF50">
    <property type="entry name" value="HIGHLY REDUCING POLYKETIDE SYNTHASE SRDA"/>
    <property type="match status" value="1"/>
</dbReference>
<dbReference type="SUPFAM" id="SSF55048">
    <property type="entry name" value="Probable ACP-binding domain of malonyl-CoA ACP transacylase"/>
    <property type="match status" value="1"/>
</dbReference>
<dbReference type="GO" id="GO:0031177">
    <property type="term" value="F:phosphopantetheine binding"/>
    <property type="evidence" value="ECO:0007669"/>
    <property type="project" value="InterPro"/>
</dbReference>
<dbReference type="PROSITE" id="PS00606">
    <property type="entry name" value="KS3_1"/>
    <property type="match status" value="1"/>
</dbReference>
<dbReference type="InterPro" id="IPR014043">
    <property type="entry name" value="Acyl_transferase_dom"/>
</dbReference>
<evidence type="ECO:0000256" key="4">
    <source>
        <dbReference type="ARBA" id="ARBA00022857"/>
    </source>
</evidence>
<dbReference type="SMART" id="SM00826">
    <property type="entry name" value="PKS_DH"/>
    <property type="match status" value="1"/>
</dbReference>
<feature type="domain" description="Carrier" evidence="10">
    <location>
        <begin position="2296"/>
        <end position="2374"/>
    </location>
</feature>
<dbReference type="SUPFAM" id="SSF52151">
    <property type="entry name" value="FabD/lysophospholipase-like"/>
    <property type="match status" value="1"/>
</dbReference>
<dbReference type="SMART" id="SM00829">
    <property type="entry name" value="PKS_ER"/>
    <property type="match status" value="1"/>
</dbReference>
<organism evidence="13 14">
    <name type="scientific">Aspergillus puulaauensis</name>
    <dbReference type="NCBI Taxonomy" id="1220207"/>
    <lineage>
        <taxon>Eukaryota</taxon>
        <taxon>Fungi</taxon>
        <taxon>Dikarya</taxon>
        <taxon>Ascomycota</taxon>
        <taxon>Pezizomycotina</taxon>
        <taxon>Eurotiomycetes</taxon>
        <taxon>Eurotiomycetidae</taxon>
        <taxon>Eurotiales</taxon>
        <taxon>Aspergillaceae</taxon>
        <taxon>Aspergillus</taxon>
    </lineage>
</organism>
<evidence type="ECO:0000256" key="2">
    <source>
        <dbReference type="ARBA" id="ARBA00022553"/>
    </source>
</evidence>
<dbReference type="OrthoDB" id="329835at2759"/>
<dbReference type="Pfam" id="PF00107">
    <property type="entry name" value="ADH_zinc_N"/>
    <property type="match status" value="1"/>
</dbReference>
<protein>
    <submittedName>
        <fullName evidence="13">Type I iterative PKS</fullName>
    </submittedName>
</protein>
<dbReference type="SMART" id="SM00827">
    <property type="entry name" value="PKS_AT"/>
    <property type="match status" value="1"/>
</dbReference>
<dbReference type="SUPFAM" id="SSF53901">
    <property type="entry name" value="Thiolase-like"/>
    <property type="match status" value="1"/>
</dbReference>
<dbReference type="InterPro" id="IPR009081">
    <property type="entry name" value="PP-bd_ACP"/>
</dbReference>
<dbReference type="InterPro" id="IPR013968">
    <property type="entry name" value="PKS_KR"/>
</dbReference>
<dbReference type="InterPro" id="IPR020806">
    <property type="entry name" value="PKS_PP-bd"/>
</dbReference>
<keyword evidence="2" id="KW-0597">Phosphoprotein</keyword>